<evidence type="ECO:0000256" key="1">
    <source>
        <dbReference type="SAM" id="Phobius"/>
    </source>
</evidence>
<dbReference type="KEGG" id="goq:ACH46_15685"/>
<sequence>MIPAPASEVDDVATILGLRSPAGTVVASAAWLAFLFLGVASGGINIPVVYLLGFAALGVGWALILRSPGDPMRVRDAAATAASGAVACVLSVVATDPTDRAVLLALGAAPAVTFAMLAFRGRIAVAWAGMIAGGIGIIGVAVIRGADVAAVAAVAVPGNIGVLIMATFFAILVRPRAKQIGSLRRRAERDRGPESVRLVRDARVARLQGQVRPLLEHIASGEPLTEEQVAVCRLVEAGLRDRIRAPGLDVPDVAEAAWDARARGVRVLLLDDRDSPRWGDDASRLARVRTAAVGALVGARSEAQVTVRLMPEGRDLVGTIAIAEDGQVRRIEFRTDDLTDTTID</sequence>
<dbReference type="AlphaFoldDB" id="A0A0N9NLH8"/>
<feature type="transmembrane region" description="Helical" evidence="1">
    <location>
        <begin position="46"/>
        <end position="65"/>
    </location>
</feature>
<feature type="transmembrane region" description="Helical" evidence="1">
    <location>
        <begin position="124"/>
        <end position="143"/>
    </location>
</feature>
<protein>
    <submittedName>
        <fullName evidence="2">Uncharacterized protein</fullName>
    </submittedName>
</protein>
<keyword evidence="1" id="KW-1133">Transmembrane helix</keyword>
<dbReference type="EMBL" id="CP011853">
    <property type="protein sequence ID" value="ALG86953.1"/>
    <property type="molecule type" value="Genomic_DNA"/>
</dbReference>
<feature type="transmembrane region" description="Helical" evidence="1">
    <location>
        <begin position="149"/>
        <end position="173"/>
    </location>
</feature>
<proteinExistence type="predicted"/>
<dbReference type="OrthoDB" id="4465106at2"/>
<name>A0A0N9NLH8_9ACTN</name>
<keyword evidence="3" id="KW-1185">Reference proteome</keyword>
<dbReference type="Proteomes" id="UP000063789">
    <property type="component" value="Chromosome"/>
</dbReference>
<organism evidence="2 3">
    <name type="scientific">Gordonia phthalatica</name>
    <dbReference type="NCBI Taxonomy" id="1136941"/>
    <lineage>
        <taxon>Bacteria</taxon>
        <taxon>Bacillati</taxon>
        <taxon>Actinomycetota</taxon>
        <taxon>Actinomycetes</taxon>
        <taxon>Mycobacteriales</taxon>
        <taxon>Gordoniaceae</taxon>
        <taxon>Gordonia</taxon>
    </lineage>
</organism>
<evidence type="ECO:0000313" key="2">
    <source>
        <dbReference type="EMBL" id="ALG86953.1"/>
    </source>
</evidence>
<reference evidence="3" key="1">
    <citation type="submission" date="2015-06" db="EMBL/GenBank/DDBJ databases">
        <title>Complete genome sequence and metabolic analysis of phthalate degradation pathway in Gordonia sp. QH-11.</title>
        <authorList>
            <person name="Jin D."/>
            <person name="Kong X."/>
            <person name="Bai Z."/>
        </authorList>
    </citation>
    <scope>NUCLEOTIDE SEQUENCE [LARGE SCALE GENOMIC DNA]</scope>
    <source>
        <strain evidence="3">QH-11</strain>
    </source>
</reference>
<keyword evidence="1" id="KW-0472">Membrane</keyword>
<dbReference type="RefSeq" id="WP_062395523.1">
    <property type="nucleotide sequence ID" value="NZ_CP011853.1"/>
</dbReference>
<dbReference type="STRING" id="1136941.ACH46_15685"/>
<evidence type="ECO:0000313" key="3">
    <source>
        <dbReference type="Proteomes" id="UP000063789"/>
    </source>
</evidence>
<gene>
    <name evidence="2" type="ORF">ACH46_15685</name>
</gene>
<feature type="transmembrane region" description="Helical" evidence="1">
    <location>
        <begin position="77"/>
        <end position="95"/>
    </location>
</feature>
<accession>A0A0N9NLH8</accession>
<reference evidence="2 3" key="2">
    <citation type="journal article" date="2017" name="Int. J. Syst. Evol. Microbiol.">
        <title>Gordonia phthalatica sp. nov., a di-n-butyl phthalate-degrading bacterium isolated from activated sludge.</title>
        <authorList>
            <person name="Jin D."/>
            <person name="Kong X."/>
            <person name="Jia M."/>
            <person name="Yu X."/>
            <person name="Wang X."/>
            <person name="Zhuang X."/>
            <person name="Deng Y."/>
            <person name="Bai Z."/>
        </authorList>
    </citation>
    <scope>NUCLEOTIDE SEQUENCE [LARGE SCALE GENOMIC DNA]</scope>
    <source>
        <strain evidence="2 3">QH-11</strain>
    </source>
</reference>
<keyword evidence="1" id="KW-0812">Transmembrane</keyword>
<feature type="transmembrane region" description="Helical" evidence="1">
    <location>
        <begin position="21"/>
        <end position="40"/>
    </location>
</feature>
<feature type="transmembrane region" description="Helical" evidence="1">
    <location>
        <begin position="101"/>
        <end position="119"/>
    </location>
</feature>
<dbReference type="PATRIC" id="fig|1136941.3.peg.3201"/>